<dbReference type="InterPro" id="IPR012337">
    <property type="entry name" value="RNaseH-like_sf"/>
</dbReference>
<evidence type="ECO:0000256" key="1">
    <source>
        <dbReference type="ARBA" id="ARBA00022884"/>
    </source>
</evidence>
<organism evidence="4 5">
    <name type="scientific">Microbotryum intermedium</name>
    <dbReference type="NCBI Taxonomy" id="269621"/>
    <lineage>
        <taxon>Eukaryota</taxon>
        <taxon>Fungi</taxon>
        <taxon>Dikarya</taxon>
        <taxon>Basidiomycota</taxon>
        <taxon>Pucciniomycotina</taxon>
        <taxon>Microbotryomycetes</taxon>
        <taxon>Microbotryales</taxon>
        <taxon>Microbotryaceae</taxon>
        <taxon>Microbotryum</taxon>
    </lineage>
</organism>
<accession>A0A238FHM2</accession>
<dbReference type="Gene3D" id="3.30.420.10">
    <property type="entry name" value="Ribonuclease H-like superfamily/Ribonuclease H"/>
    <property type="match status" value="1"/>
</dbReference>
<dbReference type="PANTHER" id="PTHR11439">
    <property type="entry name" value="GAG-POL-RELATED RETROTRANSPOSON"/>
    <property type="match status" value="1"/>
</dbReference>
<sequence length="816" mass="90417">MYTMTEQNGRAERLNRSIVEGVLALLHNSGLPAHLWEEVTQYYLDCKNLTPHAGLNGDIPDAIWHGEPQDLSRLRTFGCRAWATMPQHERTKLEPKGTPLIFSIRISRNVTFIKTEFPAAKRHICAPTKPTIVHTMVFQPVPVKVPAHPAVPATTSLSSSSAASSIAPSRAPLPTTSASSDTASDSEIDTPCPSPHERLAAAPPAPPSPLSDDSTDELDLIASNDASEPNTMHDAATTNVLLESPPFSDDDDSDDPIALLSQVFQSIADNASLDASQVLAYVASNTSLDTPLDMLPSRDADPTHWHQAMRSTHAEEWRGAAIDEFESLLNEYNVYTVLDLAALPEGAKLLSSHFVFRTKRDQFGDVKSRKVRLIANGNTQHPGVDFKERFSPVVRFTSIRALIVIAVLRGYKIHQADVNKAYLHGKLDQPLYMRPPQGIDLPGKILKLDQSIYGLKQAGRIWNEEIDATLCSLGYTPTVTDQCVYTKRHGEDWHYIALYVDDLLLIGPSEAKIERVLSKLEDMYGIKRLGDAEYVLGIQLKRGEDGSITLSQERYLQDVLERFDLALAKPTTTPMQKNLLLELNESTPTKHKRTRYLQAVGSLMYAALGTCPDLAYAVSYLAQFAKQPGPMHWTAIKHVLRYIQGTVSYGLRYTPTPGPLYGYSNSNWGACVRTSKSTMGYAYFLAGATISWCSKRSSRVADSTTDTEYIALSQSSKEAIHLQQLLEELGIPRTAPTLIYGNNQGANSLTRNPSSFAGTRHIRIREHFVREMVKKREIKVEYIATADMVSDILTKALEPKLFARHRENLGLQMPGA</sequence>
<name>A0A238FHM2_9BASI</name>
<dbReference type="GO" id="GO:0015074">
    <property type="term" value="P:DNA integration"/>
    <property type="evidence" value="ECO:0007669"/>
    <property type="project" value="InterPro"/>
</dbReference>
<dbReference type="PANTHER" id="PTHR11439:SF467">
    <property type="entry name" value="INTEGRASE CATALYTIC DOMAIN-CONTAINING PROTEIN"/>
    <property type="match status" value="1"/>
</dbReference>
<dbReference type="SUPFAM" id="SSF56672">
    <property type="entry name" value="DNA/RNA polymerases"/>
    <property type="match status" value="1"/>
</dbReference>
<evidence type="ECO:0000313" key="5">
    <source>
        <dbReference type="Proteomes" id="UP000198372"/>
    </source>
</evidence>
<dbReference type="Pfam" id="PF07727">
    <property type="entry name" value="RVT_2"/>
    <property type="match status" value="1"/>
</dbReference>
<dbReference type="InterPro" id="IPR013103">
    <property type="entry name" value="RVT_2"/>
</dbReference>
<feature type="domain" description="Integrase catalytic" evidence="3">
    <location>
        <begin position="1"/>
        <end position="68"/>
    </location>
</feature>
<dbReference type="InterPro" id="IPR043502">
    <property type="entry name" value="DNA/RNA_pol_sf"/>
</dbReference>
<evidence type="ECO:0000256" key="2">
    <source>
        <dbReference type="SAM" id="MobiDB-lite"/>
    </source>
</evidence>
<dbReference type="AlphaFoldDB" id="A0A238FHM2"/>
<feature type="compositionally biased region" description="Low complexity" evidence="2">
    <location>
        <begin position="152"/>
        <end position="185"/>
    </location>
</feature>
<keyword evidence="5" id="KW-1185">Reference proteome</keyword>
<reference evidence="5" key="1">
    <citation type="submission" date="2016-09" db="EMBL/GenBank/DDBJ databases">
        <authorList>
            <person name="Jeantristanb JTB J.-T."/>
            <person name="Ricardo R."/>
        </authorList>
    </citation>
    <scope>NUCLEOTIDE SEQUENCE [LARGE SCALE GENOMIC DNA]</scope>
</reference>
<proteinExistence type="predicted"/>
<dbReference type="GO" id="GO:0003723">
    <property type="term" value="F:RNA binding"/>
    <property type="evidence" value="ECO:0007669"/>
    <property type="project" value="UniProtKB-KW"/>
</dbReference>
<protein>
    <submittedName>
        <fullName evidence="4">BQ2448_3420 protein</fullName>
    </submittedName>
</protein>
<dbReference type="EMBL" id="FMSP01000006">
    <property type="protein sequence ID" value="SCV70658.1"/>
    <property type="molecule type" value="Genomic_DNA"/>
</dbReference>
<dbReference type="Proteomes" id="UP000198372">
    <property type="component" value="Unassembled WGS sequence"/>
</dbReference>
<dbReference type="PROSITE" id="PS50994">
    <property type="entry name" value="INTEGRASE"/>
    <property type="match status" value="1"/>
</dbReference>
<gene>
    <name evidence="4" type="ORF">BQ2448_3420</name>
</gene>
<dbReference type="InterPro" id="IPR036397">
    <property type="entry name" value="RNaseH_sf"/>
</dbReference>
<dbReference type="OrthoDB" id="3344688at2759"/>
<evidence type="ECO:0000259" key="3">
    <source>
        <dbReference type="PROSITE" id="PS50994"/>
    </source>
</evidence>
<feature type="region of interest" description="Disordered" evidence="2">
    <location>
        <begin position="152"/>
        <end position="216"/>
    </location>
</feature>
<dbReference type="CDD" id="cd09272">
    <property type="entry name" value="RNase_HI_RT_Ty1"/>
    <property type="match status" value="1"/>
</dbReference>
<keyword evidence="1" id="KW-0694">RNA-binding</keyword>
<dbReference type="GO" id="GO:0005634">
    <property type="term" value="C:nucleus"/>
    <property type="evidence" value="ECO:0007669"/>
    <property type="project" value="UniProtKB-ARBA"/>
</dbReference>
<dbReference type="InterPro" id="IPR001584">
    <property type="entry name" value="Integrase_cat-core"/>
</dbReference>
<dbReference type="STRING" id="269621.A0A238FHM2"/>
<dbReference type="SUPFAM" id="SSF53098">
    <property type="entry name" value="Ribonuclease H-like"/>
    <property type="match status" value="1"/>
</dbReference>
<evidence type="ECO:0000313" key="4">
    <source>
        <dbReference type="EMBL" id="SCV70658.1"/>
    </source>
</evidence>